<comment type="subcellular location">
    <subcellularLocation>
        <location evidence="1">Cytoplasm</location>
    </subcellularLocation>
</comment>
<dbReference type="Gene3D" id="3.40.630.30">
    <property type="match status" value="1"/>
</dbReference>
<sequence>MNRGDFMNTIVLTARDSLMWNHYLSLIPESDIYYTLEYCRIYEENGEGQSQMFVYTEGDSIVCYPFLLRRIDHMQCVQAAEIMGPLFDITTPYGYGGPITNVKDPDERAELFERFSSSFQTFCGEQRIVSEFVRFHPILKNYEDYIATSPFFSRNTICLSLTDDEEIISGRYKVGNRNRIRRAYREGLAIRHADPSRLEHFVKLYYSTMDKNNAHSYYYFSETFFYNTVQFLEGSIELIEVLYGDKIIASCLFMHYNKYVHYHLLGSDKTYLKFGPINLLVHEAMLWAKNRGYEYLHLGGGYTGNDSLYEFKQTFNMDTNMDYYLGKKIHLPDIYNKLAEAARGKIEDDSYFPIYRHPALQQQPLSVAEGG</sequence>
<dbReference type="GO" id="GO:0071555">
    <property type="term" value="P:cell wall organization"/>
    <property type="evidence" value="ECO:0007669"/>
    <property type="project" value="UniProtKB-KW"/>
</dbReference>
<gene>
    <name evidence="13" type="ORF">D7M11_08205</name>
</gene>
<evidence type="ECO:0000256" key="4">
    <source>
        <dbReference type="ARBA" id="ARBA00022960"/>
    </source>
</evidence>
<proteinExistence type="inferred from homology"/>
<name>A0A3B0CN04_9BACL</name>
<evidence type="ECO:0000256" key="10">
    <source>
        <dbReference type="ARBA" id="ARBA00042933"/>
    </source>
</evidence>
<reference evidence="13 14" key="1">
    <citation type="journal article" date="2007" name="Int. J. Syst. Evol. Microbiol.">
        <title>Paenibacillus ginsengarvi sp. nov., isolated from soil from ginseng cultivation.</title>
        <authorList>
            <person name="Yoon M.H."/>
            <person name="Ten L.N."/>
            <person name="Im W.T."/>
        </authorList>
    </citation>
    <scope>NUCLEOTIDE SEQUENCE [LARGE SCALE GENOMIC DNA]</scope>
    <source>
        <strain evidence="13 14">KCTC 13059</strain>
    </source>
</reference>
<evidence type="ECO:0000259" key="12">
    <source>
        <dbReference type="Pfam" id="PF13480"/>
    </source>
</evidence>
<dbReference type="GO" id="GO:0008360">
    <property type="term" value="P:regulation of cell shape"/>
    <property type="evidence" value="ECO:0007669"/>
    <property type="project" value="UniProtKB-KW"/>
</dbReference>
<dbReference type="GO" id="GO:0005737">
    <property type="term" value="C:cytoplasm"/>
    <property type="evidence" value="ECO:0007669"/>
    <property type="project" value="UniProtKB-SubCell"/>
</dbReference>
<dbReference type="AlphaFoldDB" id="A0A3B0CN04"/>
<evidence type="ECO:0000256" key="3">
    <source>
        <dbReference type="ARBA" id="ARBA00022679"/>
    </source>
</evidence>
<evidence type="ECO:0000313" key="13">
    <source>
        <dbReference type="EMBL" id="RKN85649.1"/>
    </source>
</evidence>
<accession>A0A3B0CN04</accession>
<keyword evidence="6" id="KW-0012">Acyltransferase</keyword>
<keyword evidence="5" id="KW-0573">Peptidoglycan synthesis</keyword>
<dbReference type="InterPro" id="IPR003447">
    <property type="entry name" value="FEMABX"/>
</dbReference>
<dbReference type="PANTHER" id="PTHR36174:SF1">
    <property type="entry name" value="LIPID II:GLYCINE GLYCYLTRANSFERASE"/>
    <property type="match status" value="1"/>
</dbReference>
<comment type="catalytic activity">
    <reaction evidence="11">
        <text>beta-D-GlcNAc-(1-&gt;4)-Mur2Ac(oyl-L-Ala-D-isoglutaminyl-L-Lys-D-Ala-D-Ala)-di-trans,octa-cis-undecaprenyl diphosphate + glycyl-tRNA(Gly) = beta-D-GlcNAc-(1-&gt;4)-Mur2Ac(oyl-L-Ala-D-isoglutaminyl-L-Lys-(N(6)-Gly)-D-Ala-D-Ala)-di-trans,octa-cis-undecaprenyl diphosphate + tRNA(Gly) + H(+)</text>
        <dbReference type="Rhea" id="RHEA:30435"/>
        <dbReference type="Rhea" id="RHEA-COMP:9664"/>
        <dbReference type="Rhea" id="RHEA-COMP:9683"/>
        <dbReference type="ChEBI" id="CHEBI:15378"/>
        <dbReference type="ChEBI" id="CHEBI:62233"/>
        <dbReference type="ChEBI" id="CHEBI:62234"/>
        <dbReference type="ChEBI" id="CHEBI:78442"/>
        <dbReference type="ChEBI" id="CHEBI:78522"/>
        <dbReference type="EC" id="2.3.2.16"/>
    </reaction>
</comment>
<dbReference type="InterPro" id="IPR050644">
    <property type="entry name" value="PG_Glycine_Bridge_Synth"/>
</dbReference>
<evidence type="ECO:0000256" key="1">
    <source>
        <dbReference type="ARBA" id="ARBA00004496"/>
    </source>
</evidence>
<evidence type="ECO:0000256" key="9">
    <source>
        <dbReference type="ARBA" id="ARBA00040679"/>
    </source>
</evidence>
<dbReference type="PANTHER" id="PTHR36174">
    <property type="entry name" value="LIPID II:GLYCINE GLYCYLTRANSFERASE"/>
    <property type="match status" value="1"/>
</dbReference>
<dbReference type="Proteomes" id="UP000282311">
    <property type="component" value="Unassembled WGS sequence"/>
</dbReference>
<keyword evidence="4" id="KW-0133">Cell shape</keyword>
<evidence type="ECO:0000313" key="14">
    <source>
        <dbReference type="Proteomes" id="UP000282311"/>
    </source>
</evidence>
<evidence type="ECO:0000256" key="11">
    <source>
        <dbReference type="ARBA" id="ARBA00048654"/>
    </source>
</evidence>
<evidence type="ECO:0000256" key="6">
    <source>
        <dbReference type="ARBA" id="ARBA00023315"/>
    </source>
</evidence>
<dbReference type="EC" id="2.3.2.16" evidence="8"/>
<dbReference type="GO" id="GO:0009252">
    <property type="term" value="P:peptidoglycan biosynthetic process"/>
    <property type="evidence" value="ECO:0007669"/>
    <property type="project" value="UniProtKB-KW"/>
</dbReference>
<keyword evidence="14" id="KW-1185">Reference proteome</keyword>
<comment type="caution">
    <text evidence="13">The sequence shown here is derived from an EMBL/GenBank/DDBJ whole genome shotgun (WGS) entry which is preliminary data.</text>
</comment>
<dbReference type="InterPro" id="IPR038740">
    <property type="entry name" value="BioF2-like_GNAT_dom"/>
</dbReference>
<evidence type="ECO:0000256" key="5">
    <source>
        <dbReference type="ARBA" id="ARBA00022984"/>
    </source>
</evidence>
<evidence type="ECO:0000256" key="7">
    <source>
        <dbReference type="ARBA" id="ARBA00023316"/>
    </source>
</evidence>
<dbReference type="SUPFAM" id="SSF55729">
    <property type="entry name" value="Acyl-CoA N-acyltransferases (Nat)"/>
    <property type="match status" value="1"/>
</dbReference>
<protein>
    <recommendedName>
        <fullName evidence="9">Lipid II:glycine glycyltransferase</fullName>
        <ecNumber evidence="8">2.3.2.16</ecNumber>
    </recommendedName>
    <alternativeName>
        <fullName evidence="10">Factor essential for expression of methicillin resistance X</fullName>
    </alternativeName>
</protein>
<keyword evidence="3 13" id="KW-0808">Transferase</keyword>
<keyword evidence="7" id="KW-0961">Cell wall biogenesis/degradation</keyword>
<dbReference type="PROSITE" id="PS51191">
    <property type="entry name" value="FEMABX"/>
    <property type="match status" value="1"/>
</dbReference>
<dbReference type="InterPro" id="IPR016181">
    <property type="entry name" value="Acyl_CoA_acyltransferase"/>
</dbReference>
<feature type="domain" description="BioF2-like acetyltransferase" evidence="12">
    <location>
        <begin position="177"/>
        <end position="303"/>
    </location>
</feature>
<dbReference type="EMBL" id="RBAH01000004">
    <property type="protein sequence ID" value="RKN85649.1"/>
    <property type="molecule type" value="Genomic_DNA"/>
</dbReference>
<evidence type="ECO:0000256" key="2">
    <source>
        <dbReference type="ARBA" id="ARBA00009943"/>
    </source>
</evidence>
<dbReference type="Pfam" id="PF13480">
    <property type="entry name" value="Acetyltransf_6"/>
    <property type="match status" value="1"/>
</dbReference>
<dbReference type="GO" id="GO:0016755">
    <property type="term" value="F:aminoacyltransferase activity"/>
    <property type="evidence" value="ECO:0007669"/>
    <property type="project" value="InterPro"/>
</dbReference>
<evidence type="ECO:0000256" key="8">
    <source>
        <dbReference type="ARBA" id="ARBA00039074"/>
    </source>
</evidence>
<organism evidence="13 14">
    <name type="scientific">Paenibacillus ginsengarvi</name>
    <dbReference type="NCBI Taxonomy" id="400777"/>
    <lineage>
        <taxon>Bacteria</taxon>
        <taxon>Bacillati</taxon>
        <taxon>Bacillota</taxon>
        <taxon>Bacilli</taxon>
        <taxon>Bacillales</taxon>
        <taxon>Paenibacillaceae</taxon>
        <taxon>Paenibacillus</taxon>
    </lineage>
</organism>
<comment type="similarity">
    <text evidence="2">Belongs to the FemABX family.</text>
</comment>